<dbReference type="RefSeq" id="WP_087461949.1">
    <property type="nucleotide sequence ID" value="NZ_CP021425.1"/>
</dbReference>
<dbReference type="InterPro" id="IPR052164">
    <property type="entry name" value="Anthracycline_SecMetBiosynth"/>
</dbReference>
<dbReference type="PANTHER" id="PTHR33993:SF2">
    <property type="entry name" value="VOC DOMAIN-CONTAINING PROTEIN"/>
    <property type="match status" value="1"/>
</dbReference>
<sequence length="127" mass="13793">MQPNNINIAVWFELPVTDFARAVTFYQNIFGFEIVTMELAGLKQGLFPHDEKSLVSGAIVCGMDYKPSKDGSMVYLNGGDDLSNVLAKVSTAGGSVLLPKTHLGEEIGYIAHFLDSEGNRVGLHSMQ</sequence>
<keyword evidence="2" id="KW-0560">Oxidoreductase</keyword>
<organism evidence="2 3">
    <name type="scientific">Oleiphilus messinensis</name>
    <dbReference type="NCBI Taxonomy" id="141451"/>
    <lineage>
        <taxon>Bacteria</taxon>
        <taxon>Pseudomonadati</taxon>
        <taxon>Pseudomonadota</taxon>
        <taxon>Gammaproteobacteria</taxon>
        <taxon>Oceanospirillales</taxon>
        <taxon>Oleiphilaceae</taxon>
        <taxon>Oleiphilus</taxon>
    </lineage>
</organism>
<dbReference type="Gene3D" id="3.10.180.10">
    <property type="entry name" value="2,3-Dihydroxybiphenyl 1,2-Dioxygenase, domain 1"/>
    <property type="match status" value="1"/>
</dbReference>
<dbReference type="GO" id="GO:0051213">
    <property type="term" value="F:dioxygenase activity"/>
    <property type="evidence" value="ECO:0007669"/>
    <property type="project" value="UniProtKB-KW"/>
</dbReference>
<dbReference type="OrthoDB" id="8776491at2"/>
<dbReference type="CDD" id="cd07247">
    <property type="entry name" value="SgaA_N_like"/>
    <property type="match status" value="1"/>
</dbReference>
<dbReference type="InterPro" id="IPR037523">
    <property type="entry name" value="VOC_core"/>
</dbReference>
<dbReference type="EMBL" id="CP021425">
    <property type="protein sequence ID" value="ARU57011.1"/>
    <property type="molecule type" value="Genomic_DNA"/>
</dbReference>
<evidence type="ECO:0000313" key="2">
    <source>
        <dbReference type="EMBL" id="ARU57011.1"/>
    </source>
</evidence>
<dbReference type="InterPro" id="IPR029068">
    <property type="entry name" value="Glyas_Bleomycin-R_OHBP_Dase"/>
</dbReference>
<gene>
    <name evidence="2" type="ORF">OLMES_2967</name>
</gene>
<dbReference type="AlphaFoldDB" id="A0A1Y0I970"/>
<reference evidence="2 3" key="1">
    <citation type="submission" date="2017-05" db="EMBL/GenBank/DDBJ databases">
        <title>Genomic insights into alkan degradation activity of Oleiphilus messinensis.</title>
        <authorList>
            <person name="Kozyavkin S.A."/>
            <person name="Slesarev A.I."/>
            <person name="Golyshin P.N."/>
            <person name="Korzhenkov A."/>
            <person name="Golyshina O.N."/>
            <person name="Toshchakov S.V."/>
        </authorList>
    </citation>
    <scope>NUCLEOTIDE SEQUENCE [LARGE SCALE GENOMIC DNA]</scope>
    <source>
        <strain evidence="2 3">ME102</strain>
    </source>
</reference>
<dbReference type="InterPro" id="IPR004360">
    <property type="entry name" value="Glyas_Fos-R_dOase_dom"/>
</dbReference>
<feature type="domain" description="VOC" evidence="1">
    <location>
        <begin position="8"/>
        <end position="126"/>
    </location>
</feature>
<evidence type="ECO:0000313" key="3">
    <source>
        <dbReference type="Proteomes" id="UP000196027"/>
    </source>
</evidence>
<dbReference type="SUPFAM" id="SSF54593">
    <property type="entry name" value="Glyoxalase/Bleomycin resistance protein/Dihydroxybiphenyl dioxygenase"/>
    <property type="match status" value="1"/>
</dbReference>
<keyword evidence="2" id="KW-0223">Dioxygenase</keyword>
<name>A0A1Y0I970_9GAMM</name>
<proteinExistence type="predicted"/>
<dbReference type="Proteomes" id="UP000196027">
    <property type="component" value="Chromosome"/>
</dbReference>
<dbReference type="PANTHER" id="PTHR33993">
    <property type="entry name" value="GLYOXALASE-RELATED"/>
    <property type="match status" value="1"/>
</dbReference>
<keyword evidence="3" id="KW-1185">Reference proteome</keyword>
<dbReference type="PROSITE" id="PS51819">
    <property type="entry name" value="VOC"/>
    <property type="match status" value="1"/>
</dbReference>
<evidence type="ECO:0000259" key="1">
    <source>
        <dbReference type="PROSITE" id="PS51819"/>
    </source>
</evidence>
<protein>
    <submittedName>
        <fullName evidence="2">Glyoxalase/bleomycin resistance protein/dioxygenase</fullName>
    </submittedName>
</protein>
<dbReference type="Pfam" id="PF00903">
    <property type="entry name" value="Glyoxalase"/>
    <property type="match status" value="1"/>
</dbReference>
<dbReference type="KEGG" id="ome:OLMES_2967"/>
<accession>A0A1Y0I970</accession>